<dbReference type="PANTHER" id="PTHR42815:SF2">
    <property type="entry name" value="FAD-BINDING, PUTATIVE (AFU_ORTHOLOGUE AFUA_6G07600)-RELATED"/>
    <property type="match status" value="1"/>
</dbReference>
<reference evidence="2 3" key="1">
    <citation type="submission" date="2016-10" db="EMBL/GenBank/DDBJ databases">
        <authorList>
            <person name="de Groot N.N."/>
        </authorList>
    </citation>
    <scope>NUCLEOTIDE SEQUENCE [LARGE SCALE GENOMIC DNA]</scope>
    <source>
        <strain evidence="2 3">CGMCC 1.11030</strain>
    </source>
</reference>
<sequence length="197" mass="21969">MPFYDPKMRELQDRYEGRAVPDRLEQVRRHDVFTEADLAMIAQAPFFFLATYSETSVDCSFKGGAPGFVRATGPNTLEFPDYDGNRMYRSLGNIAATGRCGLLFIRLDGARFDGSAARMRISGRAEVDDSPEAIEGLPGARRLVRVTAEHIFPNCPRYIPDMGAAEPSPHAPRPGHTPPEAAWKSAEWMRDLFEDEG</sequence>
<evidence type="ECO:0000259" key="1">
    <source>
        <dbReference type="Pfam" id="PF01243"/>
    </source>
</evidence>
<dbReference type="SUPFAM" id="SSF50475">
    <property type="entry name" value="FMN-binding split barrel"/>
    <property type="match status" value="1"/>
</dbReference>
<dbReference type="Pfam" id="PF01243">
    <property type="entry name" value="PNPOx_N"/>
    <property type="match status" value="1"/>
</dbReference>
<gene>
    <name evidence="2" type="ORF">SAMN05216258_101539</name>
</gene>
<dbReference type="InterPro" id="IPR011576">
    <property type="entry name" value="Pyridox_Oxase_N"/>
</dbReference>
<dbReference type="PANTHER" id="PTHR42815">
    <property type="entry name" value="FAD-BINDING, PUTATIVE (AFU_ORTHOLOGUE AFUA_6G07600)-RELATED"/>
    <property type="match status" value="1"/>
</dbReference>
<dbReference type="AlphaFoldDB" id="A0A1I3C423"/>
<keyword evidence="3" id="KW-1185">Reference proteome</keyword>
<evidence type="ECO:0000313" key="2">
    <source>
        <dbReference type="EMBL" id="SFH68939.1"/>
    </source>
</evidence>
<dbReference type="Gene3D" id="2.30.110.10">
    <property type="entry name" value="Electron Transport, Fmn-binding Protein, Chain A"/>
    <property type="match status" value="1"/>
</dbReference>
<accession>A0A1I3C423</accession>
<dbReference type="Proteomes" id="UP000199377">
    <property type="component" value="Unassembled WGS sequence"/>
</dbReference>
<evidence type="ECO:0000313" key="3">
    <source>
        <dbReference type="Proteomes" id="UP000199377"/>
    </source>
</evidence>
<dbReference type="STRING" id="1114924.SAMN05216258_101539"/>
<feature type="domain" description="Pyridoxamine 5'-phosphate oxidase N-terminal" evidence="1">
    <location>
        <begin position="34"/>
        <end position="149"/>
    </location>
</feature>
<name>A0A1I3C423_9RHOB</name>
<dbReference type="RefSeq" id="WP_092857536.1">
    <property type="nucleotide sequence ID" value="NZ_FOQH01000001.1"/>
</dbReference>
<dbReference type="EMBL" id="FOQH01000001">
    <property type="protein sequence ID" value="SFH68939.1"/>
    <property type="molecule type" value="Genomic_DNA"/>
</dbReference>
<proteinExistence type="predicted"/>
<dbReference type="OrthoDB" id="9790331at2"/>
<protein>
    <recommendedName>
        <fullName evidence="1">Pyridoxamine 5'-phosphate oxidase N-terminal domain-containing protein</fullName>
    </recommendedName>
</protein>
<dbReference type="InterPro" id="IPR012349">
    <property type="entry name" value="Split_barrel_FMN-bd"/>
</dbReference>
<organism evidence="2 3">
    <name type="scientific">Albimonas pacifica</name>
    <dbReference type="NCBI Taxonomy" id="1114924"/>
    <lineage>
        <taxon>Bacteria</taxon>
        <taxon>Pseudomonadati</taxon>
        <taxon>Pseudomonadota</taxon>
        <taxon>Alphaproteobacteria</taxon>
        <taxon>Rhodobacterales</taxon>
        <taxon>Paracoccaceae</taxon>
        <taxon>Albimonas</taxon>
    </lineage>
</organism>